<feature type="domain" description="CSD" evidence="4">
    <location>
        <begin position="1"/>
        <end position="65"/>
    </location>
</feature>
<dbReference type="Proteomes" id="UP001201985">
    <property type="component" value="Unassembled WGS sequence"/>
</dbReference>
<keyword evidence="2" id="KW-0963">Cytoplasm</keyword>
<name>A0ABS9W6G0_9PROT</name>
<accession>A0ABS9W6G0</accession>
<proteinExistence type="predicted"/>
<gene>
    <name evidence="5" type="ORF">MON41_14130</name>
</gene>
<evidence type="ECO:0000256" key="1">
    <source>
        <dbReference type="ARBA" id="ARBA00004496"/>
    </source>
</evidence>
<dbReference type="PROSITE" id="PS51857">
    <property type="entry name" value="CSD_2"/>
    <property type="match status" value="1"/>
</dbReference>
<comment type="caution">
    <text evidence="5">The sequence shown here is derived from an EMBL/GenBank/DDBJ whole genome shotgun (WGS) entry which is preliminary data.</text>
</comment>
<dbReference type="Pfam" id="PF00313">
    <property type="entry name" value="CSD"/>
    <property type="match status" value="1"/>
</dbReference>
<sequence>MTGTVKWYNPAKGFGFISPQDGSKDVFVHATALERAGLSVLQEGQLVRMQVVHGAKGPEAGRLLSD</sequence>
<dbReference type="CDD" id="cd04458">
    <property type="entry name" value="CSP_CDS"/>
    <property type="match status" value="1"/>
</dbReference>
<organism evidence="5 6">
    <name type="scientific">Teichococcus vastitatis</name>
    <dbReference type="NCBI Taxonomy" id="2307076"/>
    <lineage>
        <taxon>Bacteria</taxon>
        <taxon>Pseudomonadati</taxon>
        <taxon>Pseudomonadota</taxon>
        <taxon>Alphaproteobacteria</taxon>
        <taxon>Acetobacterales</taxon>
        <taxon>Roseomonadaceae</taxon>
        <taxon>Roseomonas</taxon>
    </lineage>
</organism>
<dbReference type="SUPFAM" id="SSF50249">
    <property type="entry name" value="Nucleic acid-binding proteins"/>
    <property type="match status" value="1"/>
</dbReference>
<evidence type="ECO:0000313" key="6">
    <source>
        <dbReference type="Proteomes" id="UP001201985"/>
    </source>
</evidence>
<dbReference type="PRINTS" id="PR00050">
    <property type="entry name" value="COLDSHOCK"/>
</dbReference>
<dbReference type="EMBL" id="JALBUU010000016">
    <property type="protein sequence ID" value="MCI0754872.1"/>
    <property type="molecule type" value="Genomic_DNA"/>
</dbReference>
<evidence type="ECO:0000256" key="3">
    <source>
        <dbReference type="RuleBase" id="RU000408"/>
    </source>
</evidence>
<dbReference type="SMART" id="SM00357">
    <property type="entry name" value="CSP"/>
    <property type="match status" value="1"/>
</dbReference>
<dbReference type="Gene3D" id="2.40.50.140">
    <property type="entry name" value="Nucleic acid-binding proteins"/>
    <property type="match status" value="1"/>
</dbReference>
<dbReference type="InterPro" id="IPR019844">
    <property type="entry name" value="CSD_CS"/>
</dbReference>
<keyword evidence="6" id="KW-1185">Reference proteome</keyword>
<dbReference type="PROSITE" id="PS00352">
    <property type="entry name" value="CSD_1"/>
    <property type="match status" value="1"/>
</dbReference>
<dbReference type="PIRSF" id="PIRSF002599">
    <property type="entry name" value="Cold_shock_A"/>
    <property type="match status" value="1"/>
</dbReference>
<dbReference type="InterPro" id="IPR012340">
    <property type="entry name" value="NA-bd_OB-fold"/>
</dbReference>
<evidence type="ECO:0000259" key="4">
    <source>
        <dbReference type="PROSITE" id="PS51857"/>
    </source>
</evidence>
<dbReference type="InterPro" id="IPR002059">
    <property type="entry name" value="CSP_DNA-bd"/>
</dbReference>
<dbReference type="InterPro" id="IPR011129">
    <property type="entry name" value="CSD"/>
</dbReference>
<evidence type="ECO:0000313" key="5">
    <source>
        <dbReference type="EMBL" id="MCI0754872.1"/>
    </source>
</evidence>
<dbReference type="InterPro" id="IPR012156">
    <property type="entry name" value="Cold_shock_CspA"/>
</dbReference>
<dbReference type="InterPro" id="IPR050181">
    <property type="entry name" value="Cold_shock_domain"/>
</dbReference>
<protein>
    <submittedName>
        <fullName evidence="5">Cold-shock protein</fullName>
    </submittedName>
</protein>
<comment type="subcellular location">
    <subcellularLocation>
        <location evidence="1 3">Cytoplasm</location>
    </subcellularLocation>
</comment>
<dbReference type="PANTHER" id="PTHR11544">
    <property type="entry name" value="COLD SHOCK DOMAIN CONTAINING PROTEINS"/>
    <property type="match status" value="1"/>
</dbReference>
<evidence type="ECO:0000256" key="2">
    <source>
        <dbReference type="ARBA" id="ARBA00022490"/>
    </source>
</evidence>
<reference evidence="5 6" key="1">
    <citation type="submission" date="2022-03" db="EMBL/GenBank/DDBJ databases">
        <title>Complete genome analysis of Roseomonas KG 17.1 : a prolific producer of plant growth promoters.</title>
        <authorList>
            <person name="Saadouli I."/>
            <person name="Najjari A."/>
            <person name="Mosbah A."/>
            <person name="Ouzari H.I."/>
        </authorList>
    </citation>
    <scope>NUCLEOTIDE SEQUENCE [LARGE SCALE GENOMIC DNA]</scope>
    <source>
        <strain evidence="5 6">KG17-1</strain>
    </source>
</reference>